<evidence type="ECO:0000313" key="1">
    <source>
        <dbReference type="EMBL" id="GAH10910.1"/>
    </source>
</evidence>
<gene>
    <name evidence="1" type="ORF">S01H4_57912</name>
</gene>
<comment type="caution">
    <text evidence="1">The sequence shown here is derived from an EMBL/GenBank/DDBJ whole genome shotgun (WGS) entry which is preliminary data.</text>
</comment>
<protein>
    <submittedName>
        <fullName evidence="1">Uncharacterized protein</fullName>
    </submittedName>
</protein>
<dbReference type="AlphaFoldDB" id="X1DRM7"/>
<reference evidence="1" key="1">
    <citation type="journal article" date="2014" name="Front. Microbiol.">
        <title>High frequency of phylogenetically diverse reductive dehalogenase-homologous genes in deep subseafloor sedimentary metagenomes.</title>
        <authorList>
            <person name="Kawai M."/>
            <person name="Futagami T."/>
            <person name="Toyoda A."/>
            <person name="Takaki Y."/>
            <person name="Nishi S."/>
            <person name="Hori S."/>
            <person name="Arai W."/>
            <person name="Tsubouchi T."/>
            <person name="Morono Y."/>
            <person name="Uchiyama I."/>
            <person name="Ito T."/>
            <person name="Fujiyama A."/>
            <person name="Inagaki F."/>
            <person name="Takami H."/>
        </authorList>
    </citation>
    <scope>NUCLEOTIDE SEQUENCE</scope>
    <source>
        <strain evidence="1">Expedition CK06-06</strain>
    </source>
</reference>
<name>X1DRM7_9ZZZZ</name>
<organism evidence="1">
    <name type="scientific">marine sediment metagenome</name>
    <dbReference type="NCBI Taxonomy" id="412755"/>
    <lineage>
        <taxon>unclassified sequences</taxon>
        <taxon>metagenomes</taxon>
        <taxon>ecological metagenomes</taxon>
    </lineage>
</organism>
<sequence length="99" mass="11326">MPTFNLTPILFPKPKKDDVYDMLKDLLQIQEKQFAIDEGGTIDNPATYDPLIKQYETIANDPTISANDRRDAQKMLNNLMIKKLKADLDQMALNEAERA</sequence>
<dbReference type="EMBL" id="BART01033772">
    <property type="protein sequence ID" value="GAH10910.1"/>
    <property type="molecule type" value="Genomic_DNA"/>
</dbReference>
<proteinExistence type="predicted"/>
<accession>X1DRM7</accession>